<gene>
    <name evidence="4" type="ORF">L4V69_19180</name>
</gene>
<name>A0AAQ3LVX0_PSEAI</name>
<dbReference type="PANTHER" id="PTHR46889">
    <property type="entry name" value="TRANSPOSASE INSF FOR INSERTION SEQUENCE IS3B-RELATED"/>
    <property type="match status" value="1"/>
</dbReference>
<proteinExistence type="inferred from homology"/>
<comment type="similarity">
    <text evidence="1">Belongs to the transposase 8 family.</text>
</comment>
<dbReference type="GO" id="GO:0015074">
    <property type="term" value="P:DNA integration"/>
    <property type="evidence" value="ECO:0007669"/>
    <property type="project" value="InterPro"/>
</dbReference>
<evidence type="ECO:0000313" key="5">
    <source>
        <dbReference type="Proteomes" id="UP001297540"/>
    </source>
</evidence>
<keyword evidence="2" id="KW-0175">Coiled coil</keyword>
<dbReference type="InterPro" id="IPR036397">
    <property type="entry name" value="RNaseH_sf"/>
</dbReference>
<evidence type="ECO:0000256" key="1">
    <source>
        <dbReference type="ARBA" id="ARBA00009964"/>
    </source>
</evidence>
<dbReference type="RefSeq" id="WP_100814915.1">
    <property type="nucleotide sequence ID" value="NZ_AP014622.1"/>
</dbReference>
<reference evidence="4" key="1">
    <citation type="submission" date="2023-06" db="EMBL/GenBank/DDBJ databases">
        <authorList>
            <consortium name="Clinical and Environmental Microbiology Branch: Whole genome sequencing antimicrobial resistance pathogens in the healthcare setting"/>
        </authorList>
    </citation>
    <scope>NUCLEOTIDE SEQUENCE</scope>
    <source>
        <strain evidence="4">2021CK-01020</strain>
    </source>
</reference>
<dbReference type="InterPro" id="IPR002514">
    <property type="entry name" value="Transposase_8"/>
</dbReference>
<dbReference type="Gene3D" id="1.10.10.60">
    <property type="entry name" value="Homeodomain-like"/>
    <property type="match status" value="1"/>
</dbReference>
<dbReference type="PANTHER" id="PTHR46889:SF4">
    <property type="entry name" value="TRANSPOSASE INSO FOR INSERTION SEQUENCE ELEMENT IS911B-RELATED"/>
    <property type="match status" value="1"/>
</dbReference>
<dbReference type="NCBIfam" id="NF033516">
    <property type="entry name" value="transpos_IS3"/>
    <property type="match status" value="1"/>
</dbReference>
<dbReference type="SUPFAM" id="SSF46689">
    <property type="entry name" value="Homeodomain-like"/>
    <property type="match status" value="1"/>
</dbReference>
<dbReference type="EMBL" id="CP136986">
    <property type="protein sequence ID" value="WOS81207.1"/>
    <property type="molecule type" value="Genomic_DNA"/>
</dbReference>
<dbReference type="InterPro" id="IPR048020">
    <property type="entry name" value="Transpos_IS3"/>
</dbReference>
<dbReference type="InterPro" id="IPR012337">
    <property type="entry name" value="RNaseH-like_sf"/>
</dbReference>
<organism evidence="4 5">
    <name type="scientific">Pseudomonas aeruginosa</name>
    <dbReference type="NCBI Taxonomy" id="287"/>
    <lineage>
        <taxon>Bacteria</taxon>
        <taxon>Pseudomonadati</taxon>
        <taxon>Pseudomonadota</taxon>
        <taxon>Gammaproteobacteria</taxon>
        <taxon>Pseudomonadales</taxon>
        <taxon>Pseudomonadaceae</taxon>
        <taxon>Pseudomonas</taxon>
    </lineage>
</organism>
<reference evidence="4" key="2">
    <citation type="submission" date="2023-10" db="EMBL/GenBank/DDBJ databases">
        <title>Pathogen: clinical or host-associated sample.</title>
        <authorList>
            <person name="Hergert J."/>
            <person name="Casey R."/>
            <person name="Wagner J."/>
            <person name="Young E.L."/>
            <person name="Oakeson K.F."/>
        </authorList>
    </citation>
    <scope>NUCLEOTIDE SEQUENCE</scope>
    <source>
        <strain evidence="4">2021CK-01020</strain>
    </source>
</reference>
<dbReference type="SUPFAM" id="SSF53098">
    <property type="entry name" value="Ribonuclease H-like"/>
    <property type="match status" value="1"/>
</dbReference>
<dbReference type="Proteomes" id="UP001297540">
    <property type="component" value="Chromosome"/>
</dbReference>
<feature type="domain" description="Integrase catalytic" evidence="3">
    <location>
        <begin position="218"/>
        <end position="380"/>
    </location>
</feature>
<protein>
    <submittedName>
        <fullName evidence="4">IS3-like element IS222 family transposase</fullName>
    </submittedName>
</protein>
<evidence type="ECO:0000259" key="3">
    <source>
        <dbReference type="PROSITE" id="PS50994"/>
    </source>
</evidence>
<evidence type="ECO:0000313" key="4">
    <source>
        <dbReference type="EMBL" id="WOS81207.1"/>
    </source>
</evidence>
<dbReference type="Gene3D" id="3.30.420.10">
    <property type="entry name" value="Ribonuclease H-like superfamily/Ribonuclease H"/>
    <property type="match status" value="1"/>
</dbReference>
<dbReference type="Pfam" id="PF00665">
    <property type="entry name" value="rve"/>
    <property type="match status" value="1"/>
</dbReference>
<dbReference type="InterPro" id="IPR001584">
    <property type="entry name" value="Integrase_cat-core"/>
</dbReference>
<dbReference type="AlphaFoldDB" id="A0AAQ3LVX0"/>
<accession>A0AAQ3LVX0</accession>
<dbReference type="PROSITE" id="PS50994">
    <property type="entry name" value="INTEGRASE"/>
    <property type="match status" value="1"/>
</dbReference>
<feature type="coiled-coil region" evidence="2">
    <location>
        <begin position="62"/>
        <end position="89"/>
    </location>
</feature>
<dbReference type="Pfam" id="PF13276">
    <property type="entry name" value="HTH_21"/>
    <property type="match status" value="1"/>
</dbReference>
<dbReference type="InterPro" id="IPR009057">
    <property type="entry name" value="Homeodomain-like_sf"/>
</dbReference>
<sequence length="387" mass="44969">MSKQRRTFSAEFKREAVALVLDQGYSHIDACRSLGGVDSALRRWVKQLEAERQGVTPKSKALTPEQQKIQELEARINRLEREKAIFKKGYRSLDVGRTRSYALIDQLSEQESVEVVCSAFDVARSCYYVHRLRRRRVDARRVALRSQVNQLFSQSRGSAGSRSILGMLREEGVTIGRFRVRRLMRELGLVSKQPGSHAYKQATVERPDIPNRLNREFATEHPNQVWCGDITYVWAQGRWHYLAAVLDLHTRRVIGWAFSAKPDAELVIKALDMAYEQRGKPQQVLFHSDQGSQYASRLFRQRLWRYRMQQSMSRRGNCWDNSPMERLFRSLKSEWVPSTGYLTAQEAQRDISHYLMHRYNWIRPHQFNDGLPPAVAEEKLNPLSGMG</sequence>
<dbReference type="GO" id="GO:0003677">
    <property type="term" value="F:DNA binding"/>
    <property type="evidence" value="ECO:0007669"/>
    <property type="project" value="InterPro"/>
</dbReference>
<dbReference type="GO" id="GO:0006313">
    <property type="term" value="P:DNA transposition"/>
    <property type="evidence" value="ECO:0007669"/>
    <property type="project" value="InterPro"/>
</dbReference>
<evidence type="ECO:0000256" key="2">
    <source>
        <dbReference type="SAM" id="Coils"/>
    </source>
</evidence>
<dbReference type="InterPro" id="IPR025948">
    <property type="entry name" value="HTH-like_dom"/>
</dbReference>
<dbReference type="InterPro" id="IPR050900">
    <property type="entry name" value="Transposase_IS3/IS150/IS904"/>
</dbReference>
<dbReference type="Pfam" id="PF01527">
    <property type="entry name" value="HTH_Tnp_1"/>
    <property type="match status" value="1"/>
</dbReference>
<dbReference type="GO" id="GO:0004803">
    <property type="term" value="F:transposase activity"/>
    <property type="evidence" value="ECO:0007669"/>
    <property type="project" value="InterPro"/>
</dbReference>